<reference evidence="1 2" key="2">
    <citation type="journal article" date="2012" name="Environ. Microbiol.">
        <title>Characterization of the first alginolytic operons in a marine bacterium: from their emergence in marine Flavobacteriia to their independent transfers to marine Proteobacteria and human gut Bacteroides.</title>
        <authorList>
            <person name="Thomas F."/>
            <person name="Barbeyron T."/>
            <person name="Tonon T."/>
            <person name="Genicot S."/>
            <person name="Czjzek M."/>
            <person name="Michel G."/>
        </authorList>
    </citation>
    <scope>NUCLEOTIDE SEQUENCE [LARGE SCALE GENOMIC DNA]</scope>
    <source>
        <strain evidence="2">DSM 12802 / CCUG 47099 / CIP 106680 / NCIMB 13871 / Dsij</strain>
    </source>
</reference>
<dbReference type="KEGG" id="zga:ZOBELLIA_198"/>
<dbReference type="AlphaFoldDB" id="G0L0D3"/>
<sequence length="77" mass="9079">MVALQQSEKALHGIGSVDYLAYRRGIRSRMDRQMCRPKQKERHCRMGRKWKSFDINHNNRNRFTLLSKKAPTLGAFS</sequence>
<evidence type="ECO:0000313" key="2">
    <source>
        <dbReference type="Proteomes" id="UP000008898"/>
    </source>
</evidence>
<dbReference type="EMBL" id="FP476056">
    <property type="protein sequence ID" value="CAZ94271.1"/>
    <property type="molecule type" value="Genomic_DNA"/>
</dbReference>
<proteinExistence type="predicted"/>
<organism evidence="1 2">
    <name type="scientific">Zobellia galactanivorans (strain DSM 12802 / CCUG 47099 / CIP 106680 / NCIMB 13871 / Dsij)</name>
    <dbReference type="NCBI Taxonomy" id="63186"/>
    <lineage>
        <taxon>Bacteria</taxon>
        <taxon>Pseudomonadati</taxon>
        <taxon>Bacteroidota</taxon>
        <taxon>Flavobacteriia</taxon>
        <taxon>Flavobacteriales</taxon>
        <taxon>Flavobacteriaceae</taxon>
        <taxon>Zobellia</taxon>
    </lineage>
</organism>
<gene>
    <name evidence="1" type="ordered locus">zobellia_198</name>
</gene>
<accession>G0L0D3</accession>
<reference evidence="2" key="1">
    <citation type="submission" date="2009-07" db="EMBL/GenBank/DDBJ databases">
        <title>Complete genome sequence of Zobellia galactanivorans Dsij.</title>
        <authorList>
            <consortium name="Genoscope - CEA"/>
        </authorList>
    </citation>
    <scope>NUCLEOTIDE SEQUENCE [LARGE SCALE GENOMIC DNA]</scope>
    <source>
        <strain evidence="2">DSM 12802 / CCUG 47099 / CIP 106680 / NCIMB 13871 / Dsij</strain>
    </source>
</reference>
<evidence type="ECO:0000313" key="1">
    <source>
        <dbReference type="EMBL" id="CAZ94271.1"/>
    </source>
</evidence>
<name>G0L0D3_ZOBGA</name>
<protein>
    <submittedName>
        <fullName evidence="1">Uncharacterized protein</fullName>
    </submittedName>
</protein>
<dbReference type="Proteomes" id="UP000008898">
    <property type="component" value="Chromosome"/>
</dbReference>
<dbReference type="HOGENOM" id="CLU_2637311_0_0_10"/>
<keyword evidence="2" id="KW-1185">Reference proteome</keyword>